<dbReference type="PANTHER" id="PTHR11373:SF32">
    <property type="entry name" value="DEOXYGUANOSINETRIPHOSPHATE TRIPHOSPHOHYDROLASE"/>
    <property type="match status" value="1"/>
</dbReference>
<dbReference type="GO" id="GO:0008832">
    <property type="term" value="F:dGTPase activity"/>
    <property type="evidence" value="ECO:0007669"/>
    <property type="project" value="UniProtKB-EC"/>
</dbReference>
<dbReference type="Proteomes" id="UP000547528">
    <property type="component" value="Unassembled WGS sequence"/>
</dbReference>
<dbReference type="InterPro" id="IPR003607">
    <property type="entry name" value="HD/PDEase_dom"/>
</dbReference>
<protein>
    <submittedName>
        <fullName evidence="3">dGTPase</fullName>
        <ecNumber evidence="3">3.1.5.1</ecNumber>
    </submittedName>
</protein>
<dbReference type="GO" id="GO:0006203">
    <property type="term" value="P:dGTP catabolic process"/>
    <property type="evidence" value="ECO:0007669"/>
    <property type="project" value="TreeGrafter"/>
</dbReference>
<accession>A0A7W5XZW1</accession>
<comment type="caution">
    <text evidence="3">The sequence shown here is derived from an EMBL/GenBank/DDBJ whole genome shotgun (WGS) entry which is preliminary data.</text>
</comment>
<dbReference type="Pfam" id="PF01966">
    <property type="entry name" value="HD"/>
    <property type="match status" value="1"/>
</dbReference>
<feature type="domain" description="HD" evidence="2">
    <location>
        <begin position="75"/>
        <end position="229"/>
    </location>
</feature>
<dbReference type="CDD" id="cd00077">
    <property type="entry name" value="HDc"/>
    <property type="match status" value="1"/>
</dbReference>
<dbReference type="RefSeq" id="WP_183358243.1">
    <property type="nucleotide sequence ID" value="NZ_BAABKR010000016.1"/>
</dbReference>
<dbReference type="InterPro" id="IPR006261">
    <property type="entry name" value="dGTPase"/>
</dbReference>
<dbReference type="EMBL" id="JACIBT010000004">
    <property type="protein sequence ID" value="MBB3667821.1"/>
    <property type="molecule type" value="Genomic_DNA"/>
</dbReference>
<evidence type="ECO:0000256" key="1">
    <source>
        <dbReference type="ARBA" id="ARBA00022801"/>
    </source>
</evidence>
<dbReference type="SUPFAM" id="SSF109604">
    <property type="entry name" value="HD-domain/PDEase-like"/>
    <property type="match status" value="1"/>
</dbReference>
<dbReference type="PANTHER" id="PTHR11373">
    <property type="entry name" value="DEOXYNUCLEOSIDE TRIPHOSPHATE TRIPHOSPHOHYDROLASE"/>
    <property type="match status" value="1"/>
</dbReference>
<organism evidence="3 4">
    <name type="scientific">Garicola koreensis</name>
    <dbReference type="NCBI Taxonomy" id="1262554"/>
    <lineage>
        <taxon>Bacteria</taxon>
        <taxon>Bacillati</taxon>
        <taxon>Actinomycetota</taxon>
        <taxon>Actinomycetes</taxon>
        <taxon>Micrococcales</taxon>
        <taxon>Micrococcaceae</taxon>
        <taxon>Garicola</taxon>
    </lineage>
</organism>
<dbReference type="EC" id="3.1.5.1" evidence="3"/>
<name>A0A7W5XZW1_9MICC</name>
<evidence type="ECO:0000259" key="2">
    <source>
        <dbReference type="PROSITE" id="PS51831"/>
    </source>
</evidence>
<dbReference type="SMART" id="SM00471">
    <property type="entry name" value="HDc"/>
    <property type="match status" value="1"/>
</dbReference>
<dbReference type="NCBIfam" id="TIGR01353">
    <property type="entry name" value="dGTP_triPase"/>
    <property type="match status" value="1"/>
</dbReference>
<keyword evidence="1 3" id="KW-0378">Hydrolase</keyword>
<dbReference type="AlphaFoldDB" id="A0A7W5XZW1"/>
<sequence>MSVRNVERLEGQYAALAPGYTEADEDRWVPEHGKSVYRSSFERDRARLLHSSSLRRLGAKTQVVSPDMDDFSRTRLTHSLEVAQVGRELGRLLGCDPDVVDGACLSHDLGHPPFGHNGESVLNELSSEIGGFEGNAQTLRILTRLESKRFHPDGRSAGLNLTRASLDAAVKYPWRAEEAQLKPDGTLSPKFGVYQDDMEVFDWLRRGTVGRRQPMEAQVMDAADDIAYSVHDVEDGIVNGRFQLKFLNDEVQRARVVQTTQEWYLPESDPGRIEAALSRLEASDSWMLESDSSRRALAGLKNMTSELIGRFCSAIYAATRRAHGDHPLVRHEADLVVPTDTFEEICVMKGIAANYIMASREQMPVYTRQREVISGLHALLMDTGDRFLDPQFQADYRIADDDAGRQRAIVDQIASMTDGACLEWYATLVKGQPVTNRLFA</sequence>
<dbReference type="InterPro" id="IPR026875">
    <property type="entry name" value="PHydrolase_assoc_dom"/>
</dbReference>
<dbReference type="InterPro" id="IPR006674">
    <property type="entry name" value="HD_domain"/>
</dbReference>
<dbReference type="InterPro" id="IPR050135">
    <property type="entry name" value="dGTPase-like"/>
</dbReference>
<reference evidence="3 4" key="1">
    <citation type="submission" date="2020-08" db="EMBL/GenBank/DDBJ databases">
        <title>Sequencing the genomes of 1000 actinobacteria strains.</title>
        <authorList>
            <person name="Klenk H.-P."/>
        </authorList>
    </citation>
    <scope>NUCLEOTIDE SEQUENCE [LARGE SCALE GENOMIC DNA]</scope>
    <source>
        <strain evidence="3 4">DSM 28238</strain>
    </source>
</reference>
<dbReference type="Pfam" id="PF13286">
    <property type="entry name" value="HD_assoc"/>
    <property type="match status" value="1"/>
</dbReference>
<gene>
    <name evidence="3" type="ORF">FHX47_001443</name>
</gene>
<evidence type="ECO:0000313" key="3">
    <source>
        <dbReference type="EMBL" id="MBB3667821.1"/>
    </source>
</evidence>
<keyword evidence="4" id="KW-1185">Reference proteome</keyword>
<dbReference type="NCBIfam" id="NF002829">
    <property type="entry name" value="PRK03007.1"/>
    <property type="match status" value="1"/>
</dbReference>
<proteinExistence type="predicted"/>
<dbReference type="Gene3D" id="1.10.3210.10">
    <property type="entry name" value="Hypothetical protein af1432"/>
    <property type="match status" value="1"/>
</dbReference>
<dbReference type="PROSITE" id="PS51831">
    <property type="entry name" value="HD"/>
    <property type="match status" value="1"/>
</dbReference>
<evidence type="ECO:0000313" key="4">
    <source>
        <dbReference type="Proteomes" id="UP000547528"/>
    </source>
</evidence>